<comment type="caution">
    <text evidence="7">The sequence shown here is derived from an EMBL/GenBank/DDBJ whole genome shotgun (WGS) entry which is preliminary data.</text>
</comment>
<keyword evidence="2" id="KW-0444">Lipid biosynthesis</keyword>
<dbReference type="Pfam" id="PF01553">
    <property type="entry name" value="Acyltransferase"/>
    <property type="match status" value="1"/>
</dbReference>
<accession>A0AAE3B041</accession>
<dbReference type="CDD" id="cd07989">
    <property type="entry name" value="LPLAT_AGPAT-like"/>
    <property type="match status" value="1"/>
</dbReference>
<gene>
    <name evidence="7" type="ORF">LKD45_16165</name>
</gene>
<evidence type="ECO:0000256" key="1">
    <source>
        <dbReference type="ARBA" id="ARBA00005189"/>
    </source>
</evidence>
<evidence type="ECO:0000256" key="2">
    <source>
        <dbReference type="ARBA" id="ARBA00022516"/>
    </source>
</evidence>
<sequence length="235" mass="26962">MKRIILMVVTNLFFVIVCWPKLCRMAAHPERYTKEERWKHLQFWVERACKGGRIVLEAHGQEKLPEEPFILYPNHQGMFDVLAIAGTCDHFLGVVNKKEVRNFLLLKQVFQITGSLSMDREDIRQSLQVINQVAERVKGGDNFLIFAEGTRSRRGNQMLEMKGGSFKSAYKAKCPVVPTALINSFVPFDSHTIKPVTVKVIYLDPIPYEEYKGMKSLELAAEVKKRIENAIAEFS</sequence>
<keyword evidence="4" id="KW-0443">Lipid metabolism</keyword>
<organism evidence="7 8">
    <name type="scientific">Gallintestinimicrobium propionicum</name>
    <dbReference type="NCBI Taxonomy" id="2981770"/>
    <lineage>
        <taxon>Bacteria</taxon>
        <taxon>Bacillati</taxon>
        <taxon>Bacillota</taxon>
        <taxon>Clostridia</taxon>
        <taxon>Lachnospirales</taxon>
        <taxon>Lachnospiraceae</taxon>
        <taxon>Gallintestinimicrobium</taxon>
    </lineage>
</organism>
<dbReference type="InterPro" id="IPR002123">
    <property type="entry name" value="Plipid/glycerol_acylTrfase"/>
</dbReference>
<keyword evidence="8" id="KW-1185">Reference proteome</keyword>
<dbReference type="SUPFAM" id="SSF69593">
    <property type="entry name" value="Glycerol-3-phosphate (1)-acyltransferase"/>
    <property type="match status" value="1"/>
</dbReference>
<dbReference type="GO" id="GO:0003841">
    <property type="term" value="F:1-acylglycerol-3-phosphate O-acyltransferase activity"/>
    <property type="evidence" value="ECO:0007669"/>
    <property type="project" value="TreeGrafter"/>
</dbReference>
<proteinExistence type="predicted"/>
<dbReference type="GO" id="GO:0006654">
    <property type="term" value="P:phosphatidic acid biosynthetic process"/>
    <property type="evidence" value="ECO:0007669"/>
    <property type="project" value="TreeGrafter"/>
</dbReference>
<dbReference type="RefSeq" id="WP_308729175.1">
    <property type="nucleotide sequence ID" value="NZ_JAJEQF010000069.1"/>
</dbReference>
<feature type="domain" description="Phospholipid/glycerol acyltransferase" evidence="6">
    <location>
        <begin position="69"/>
        <end position="184"/>
    </location>
</feature>
<evidence type="ECO:0000259" key="6">
    <source>
        <dbReference type="SMART" id="SM00563"/>
    </source>
</evidence>
<evidence type="ECO:0000313" key="8">
    <source>
        <dbReference type="Proteomes" id="UP001199355"/>
    </source>
</evidence>
<dbReference type="Proteomes" id="UP001199355">
    <property type="component" value="Unassembled WGS sequence"/>
</dbReference>
<protein>
    <submittedName>
        <fullName evidence="7">1-acyl-sn-glycerol-3-phosphate acyltransferase</fullName>
    </submittedName>
</protein>
<dbReference type="EMBL" id="JAJEQF010000069">
    <property type="protein sequence ID" value="MCC2169194.1"/>
    <property type="molecule type" value="Genomic_DNA"/>
</dbReference>
<evidence type="ECO:0000256" key="4">
    <source>
        <dbReference type="ARBA" id="ARBA00023098"/>
    </source>
</evidence>
<name>A0AAE3B041_9FIRM</name>
<dbReference type="PANTHER" id="PTHR10434:SF64">
    <property type="entry name" value="1-ACYL-SN-GLYCEROL-3-PHOSPHATE ACYLTRANSFERASE-RELATED"/>
    <property type="match status" value="1"/>
</dbReference>
<comment type="pathway">
    <text evidence="1">Lipid metabolism.</text>
</comment>
<dbReference type="SMART" id="SM00563">
    <property type="entry name" value="PlsC"/>
    <property type="match status" value="1"/>
</dbReference>
<evidence type="ECO:0000256" key="5">
    <source>
        <dbReference type="ARBA" id="ARBA00023315"/>
    </source>
</evidence>
<keyword evidence="3" id="KW-0808">Transferase</keyword>
<reference evidence="7 8" key="1">
    <citation type="submission" date="2021-10" db="EMBL/GenBank/DDBJ databases">
        <title>Anaerobic single-cell dispensing facilitates the cultivation of human gut bacteria.</title>
        <authorList>
            <person name="Afrizal A."/>
        </authorList>
    </citation>
    <scope>NUCLEOTIDE SEQUENCE [LARGE SCALE GENOMIC DNA]</scope>
    <source>
        <strain evidence="7 8">CLA-AA-H244</strain>
    </source>
</reference>
<keyword evidence="5 7" id="KW-0012">Acyltransferase</keyword>
<evidence type="ECO:0000256" key="3">
    <source>
        <dbReference type="ARBA" id="ARBA00022679"/>
    </source>
</evidence>
<dbReference type="AlphaFoldDB" id="A0AAE3B041"/>
<evidence type="ECO:0000313" key="7">
    <source>
        <dbReference type="EMBL" id="MCC2169194.1"/>
    </source>
</evidence>
<dbReference type="PANTHER" id="PTHR10434">
    <property type="entry name" value="1-ACYL-SN-GLYCEROL-3-PHOSPHATE ACYLTRANSFERASE"/>
    <property type="match status" value="1"/>
</dbReference>